<accession>A0ABU2YII6</accession>
<gene>
    <name evidence="2" type="ORF">RM697_00235</name>
</gene>
<dbReference type="Gene3D" id="3.90.1300.10">
    <property type="entry name" value="Amidase signature (AS) domain"/>
    <property type="match status" value="1"/>
</dbReference>
<name>A0ABU2YII6_9FLAO</name>
<dbReference type="PANTHER" id="PTHR42678:SF34">
    <property type="entry name" value="OS04G0183300 PROTEIN"/>
    <property type="match status" value="1"/>
</dbReference>
<comment type="caution">
    <text evidence="2">The sequence shown here is derived from an EMBL/GenBank/DDBJ whole genome shotgun (WGS) entry which is preliminary data.</text>
</comment>
<reference evidence="2 3" key="1">
    <citation type="submission" date="2023-09" db="EMBL/GenBank/DDBJ databases">
        <authorList>
            <person name="Rey-Velasco X."/>
        </authorList>
    </citation>
    <scope>NUCLEOTIDE SEQUENCE [LARGE SCALE GENOMIC DNA]</scope>
    <source>
        <strain evidence="2 3">W332</strain>
    </source>
</reference>
<dbReference type="PANTHER" id="PTHR42678">
    <property type="entry name" value="AMIDASE"/>
    <property type="match status" value="1"/>
</dbReference>
<dbReference type="EMBL" id="JAVRIA010000001">
    <property type="protein sequence ID" value="MDT0557050.1"/>
    <property type="molecule type" value="Genomic_DNA"/>
</dbReference>
<proteinExistence type="predicted"/>
<evidence type="ECO:0000313" key="3">
    <source>
        <dbReference type="Proteomes" id="UP001259492"/>
    </source>
</evidence>
<dbReference type="InterPro" id="IPR036928">
    <property type="entry name" value="AS_sf"/>
</dbReference>
<dbReference type="Pfam" id="PF01425">
    <property type="entry name" value="Amidase"/>
    <property type="match status" value="1"/>
</dbReference>
<dbReference type="SUPFAM" id="SSF75304">
    <property type="entry name" value="Amidase signature (AS) enzymes"/>
    <property type="match status" value="1"/>
</dbReference>
<dbReference type="Proteomes" id="UP001259492">
    <property type="component" value="Unassembled WGS sequence"/>
</dbReference>
<protein>
    <submittedName>
        <fullName evidence="2">Amidase family protein</fullName>
    </submittedName>
</protein>
<dbReference type="RefSeq" id="WP_311425824.1">
    <property type="nucleotide sequence ID" value="NZ_JAVRIA010000001.1"/>
</dbReference>
<keyword evidence="3" id="KW-1185">Reference proteome</keyword>
<evidence type="ECO:0000313" key="2">
    <source>
        <dbReference type="EMBL" id="MDT0557050.1"/>
    </source>
</evidence>
<dbReference type="InterPro" id="IPR023631">
    <property type="entry name" value="Amidase_dom"/>
</dbReference>
<sequence>MRYFLLFLFFSCFLSCKNDTAKPVVKDESSQEDKVTEKLKPADDKNDISAISTKDFREFKVLDSKYLTNKDIWSELASEMVDFTEEDYERLKPYILEQDIPTIQKSISDGYLSYEQLAKFYLHRIKVFDRENPKALNSVISLNPDVLKQAKAMDFNKSNADHPIYGMPILLKDNINASNMPTTAGAVALQDNYAEDAFIVKQLKSKGALILGKANLSEWAYFFCGDCPSGYSAIGGQTLNPYGRRIIDTGGSSSGSGVSVAANFCAAAVGSETSGSILSPASQNSAVGLKPTVGLLSRSGIVPISSTLDTAGPITKNVIDNAIMLDAMFGEDTSDSKSLMILWESGFYTSDLEQSSLQGKRFGAPKRLLSDTLYAQALEVLKQQGAEIIEIEEQQLGLPNFLRLLNIDMKNDLPQYMANYANKDIEWRTVSDIMEFNIKDSINSMPYGQKLFKGIAEDRGDAEFLERIKDTLKLNGKQFFDVPMNTQNLDGFLSINNYHAGFAATAEYPALTVPMGYTEEGVPKGLTFIGRRLQEKMLLQWAYAYEKAANIRVAPTAYN</sequence>
<feature type="domain" description="Amidase" evidence="1">
    <location>
        <begin position="120"/>
        <end position="440"/>
    </location>
</feature>
<organism evidence="2 3">
    <name type="scientific">Microcosmobacter mediterraneus</name>
    <dbReference type="NCBI Taxonomy" id="3075607"/>
    <lineage>
        <taxon>Bacteria</taxon>
        <taxon>Pseudomonadati</taxon>
        <taxon>Bacteroidota</taxon>
        <taxon>Flavobacteriia</taxon>
        <taxon>Flavobacteriales</taxon>
        <taxon>Flavobacteriaceae</taxon>
        <taxon>Microcosmobacter</taxon>
    </lineage>
</organism>
<evidence type="ECO:0000259" key="1">
    <source>
        <dbReference type="Pfam" id="PF01425"/>
    </source>
</evidence>